<accession>A0A1H9PW79</accession>
<dbReference type="Proteomes" id="UP000198885">
    <property type="component" value="Unassembled WGS sequence"/>
</dbReference>
<sequence>MLTELCAYLRRLPFAVPFLETGILLFLAYAAAVTGT</sequence>
<organism evidence="2 3">
    <name type="scientific">Tranquillimonas rosea</name>
    <dbReference type="NCBI Taxonomy" id="641238"/>
    <lineage>
        <taxon>Bacteria</taxon>
        <taxon>Pseudomonadati</taxon>
        <taxon>Pseudomonadota</taxon>
        <taxon>Alphaproteobacteria</taxon>
        <taxon>Rhodobacterales</taxon>
        <taxon>Roseobacteraceae</taxon>
        <taxon>Tranquillimonas</taxon>
    </lineage>
</organism>
<evidence type="ECO:0000256" key="1">
    <source>
        <dbReference type="SAM" id="Phobius"/>
    </source>
</evidence>
<dbReference type="EMBL" id="FOGU01000001">
    <property type="protein sequence ID" value="SER52491.1"/>
    <property type="molecule type" value="Genomic_DNA"/>
</dbReference>
<reference evidence="2 3" key="1">
    <citation type="submission" date="2016-10" db="EMBL/GenBank/DDBJ databases">
        <authorList>
            <person name="de Groot N.N."/>
        </authorList>
    </citation>
    <scope>NUCLEOTIDE SEQUENCE [LARGE SCALE GENOMIC DNA]</scope>
    <source>
        <strain evidence="2 3">DSM 23042</strain>
    </source>
</reference>
<protein>
    <submittedName>
        <fullName evidence="2">Uncharacterized protein</fullName>
    </submittedName>
</protein>
<feature type="transmembrane region" description="Helical" evidence="1">
    <location>
        <begin position="12"/>
        <end position="32"/>
    </location>
</feature>
<name>A0A1H9PW79_9RHOB</name>
<keyword evidence="1" id="KW-0812">Transmembrane</keyword>
<dbReference type="AlphaFoldDB" id="A0A1H9PW79"/>
<keyword evidence="1" id="KW-1133">Transmembrane helix</keyword>
<gene>
    <name evidence="2" type="ORF">SAMN04490244_101364</name>
</gene>
<evidence type="ECO:0000313" key="2">
    <source>
        <dbReference type="EMBL" id="SER52491.1"/>
    </source>
</evidence>
<keyword evidence="1" id="KW-0472">Membrane</keyword>
<proteinExistence type="predicted"/>
<keyword evidence="3" id="KW-1185">Reference proteome</keyword>
<evidence type="ECO:0000313" key="3">
    <source>
        <dbReference type="Proteomes" id="UP000198885"/>
    </source>
</evidence>